<dbReference type="InterPro" id="IPR009256">
    <property type="entry name" value="YqgQ-like"/>
</dbReference>
<evidence type="ECO:0000313" key="2">
    <source>
        <dbReference type="Proteomes" id="UP000199334"/>
    </source>
</evidence>
<accession>A0A1G9ZA82</accession>
<dbReference type="EMBL" id="FNIG01000003">
    <property type="protein sequence ID" value="SDN18269.1"/>
    <property type="molecule type" value="Genomic_DNA"/>
</dbReference>
<protein>
    <submittedName>
        <fullName evidence="1">Uncharacterized protein YqgQ</fullName>
    </submittedName>
</protein>
<sequence length="67" mass="7884">MGENMQNILDVRHLLKRFGVFVYVGDRSSDLLLMEEELKSLFENRLISGEEYKQALLIIKKEKKDLV</sequence>
<evidence type="ECO:0000313" key="1">
    <source>
        <dbReference type="EMBL" id="SDN18269.1"/>
    </source>
</evidence>
<dbReference type="Proteomes" id="UP000199334">
    <property type="component" value="Unassembled WGS sequence"/>
</dbReference>
<dbReference type="AlphaFoldDB" id="A0A1G9ZA82"/>
<dbReference type="Pfam" id="PF06014">
    <property type="entry name" value="YqgQ-like"/>
    <property type="match status" value="1"/>
</dbReference>
<name>A0A1G9ZA82_9BACI</name>
<proteinExistence type="predicted"/>
<reference evidence="1 2" key="1">
    <citation type="submission" date="2016-10" db="EMBL/GenBank/DDBJ databases">
        <authorList>
            <person name="de Groot N.N."/>
        </authorList>
    </citation>
    <scope>NUCLEOTIDE SEQUENCE [LARGE SCALE GENOMIC DNA]</scope>
    <source>
        <strain evidence="1 2">CGMCC 1.3442</strain>
    </source>
</reference>
<dbReference type="SUPFAM" id="SSF158379">
    <property type="entry name" value="YqgQ-like"/>
    <property type="match status" value="1"/>
</dbReference>
<dbReference type="InterPro" id="IPR023164">
    <property type="entry name" value="YqgQ-like_sf"/>
</dbReference>
<dbReference type="Gene3D" id="1.10.287.760">
    <property type="entry name" value="YqgQ-like"/>
    <property type="match status" value="1"/>
</dbReference>
<dbReference type="STRING" id="237069.SAMN05216498_1609"/>
<organism evidence="1 2">
    <name type="scientific">Tenuibacillus multivorans</name>
    <dbReference type="NCBI Taxonomy" id="237069"/>
    <lineage>
        <taxon>Bacteria</taxon>
        <taxon>Bacillati</taxon>
        <taxon>Bacillota</taxon>
        <taxon>Bacilli</taxon>
        <taxon>Bacillales</taxon>
        <taxon>Bacillaceae</taxon>
        <taxon>Tenuibacillus</taxon>
    </lineage>
</organism>
<gene>
    <name evidence="1" type="ORF">SAMN05216498_1609</name>
</gene>
<keyword evidence="2" id="KW-1185">Reference proteome</keyword>